<evidence type="ECO:0000313" key="2">
    <source>
        <dbReference type="EMBL" id="KZS41099.1"/>
    </source>
</evidence>
<sequence>MIKNLVLLLIFSFASKNYAETRTIHVFVALCDNTFQGIVPVPEKIGNGKDPALNLYWGAGYGVKSFFKIKTKDWVLVKQLKSSNPIILDRLLFKHSTKNVYLLADAYDGEKIKTCVEDFLKASNSQNGFTIKENNLTLNFGGDSDLISYVGHDGLMDFEVDIDYNETYKKKRDVIILACFSRNYFTTEIRKANANPILWTTHLMAPEAYTLKAAIDGWINNENGKQIDERAAQAYNKYQKCGIKGARNLFTTGYKN</sequence>
<gene>
    <name evidence="2" type="ORF">AWE51_23385</name>
</gene>
<dbReference type="EMBL" id="LQRT01000007">
    <property type="protein sequence ID" value="KZS41099.1"/>
    <property type="molecule type" value="Genomic_DNA"/>
</dbReference>
<protein>
    <recommendedName>
        <fullName evidence="4">DUF4347 domain-containing protein</fullName>
    </recommendedName>
</protein>
<dbReference type="Proteomes" id="UP000076715">
    <property type="component" value="Unassembled WGS sequence"/>
</dbReference>
<proteinExistence type="predicted"/>
<dbReference type="RefSeq" id="WP_066312893.1">
    <property type="nucleotide sequence ID" value="NZ_LQRT01000007.1"/>
</dbReference>
<evidence type="ECO:0000313" key="3">
    <source>
        <dbReference type="Proteomes" id="UP000076715"/>
    </source>
</evidence>
<keyword evidence="1" id="KW-0732">Signal</keyword>
<reference evidence="2 3" key="1">
    <citation type="submission" date="2016-01" db="EMBL/GenBank/DDBJ databases">
        <title>The draft genome sequence of Aquimarina sp. RZW4-3-2.</title>
        <authorList>
            <person name="Wang Y."/>
        </authorList>
    </citation>
    <scope>NUCLEOTIDE SEQUENCE [LARGE SCALE GENOMIC DNA]</scope>
    <source>
        <strain evidence="2 3">RZW4-3-2</strain>
    </source>
</reference>
<evidence type="ECO:0008006" key="4">
    <source>
        <dbReference type="Google" id="ProtNLM"/>
    </source>
</evidence>
<dbReference type="OrthoDB" id="1149281at2"/>
<keyword evidence="3" id="KW-1185">Reference proteome</keyword>
<accession>A0A162CU60</accession>
<evidence type="ECO:0000256" key="1">
    <source>
        <dbReference type="SAM" id="SignalP"/>
    </source>
</evidence>
<organism evidence="2 3">
    <name type="scientific">Aquimarina aggregata</name>
    <dbReference type="NCBI Taxonomy" id="1642818"/>
    <lineage>
        <taxon>Bacteria</taxon>
        <taxon>Pseudomonadati</taxon>
        <taxon>Bacteroidota</taxon>
        <taxon>Flavobacteriia</taxon>
        <taxon>Flavobacteriales</taxon>
        <taxon>Flavobacteriaceae</taxon>
        <taxon>Aquimarina</taxon>
    </lineage>
</organism>
<comment type="caution">
    <text evidence="2">The sequence shown here is derived from an EMBL/GenBank/DDBJ whole genome shotgun (WGS) entry which is preliminary data.</text>
</comment>
<dbReference type="STRING" id="1642818.AWE51_23385"/>
<feature type="signal peptide" evidence="1">
    <location>
        <begin position="1"/>
        <end position="19"/>
    </location>
</feature>
<name>A0A162CU60_9FLAO</name>
<dbReference type="AlphaFoldDB" id="A0A162CU60"/>
<feature type="chain" id="PRO_5007832861" description="DUF4347 domain-containing protein" evidence="1">
    <location>
        <begin position="20"/>
        <end position="256"/>
    </location>
</feature>